<dbReference type="Proteomes" id="UP000620550">
    <property type="component" value="Unassembled WGS sequence"/>
</dbReference>
<organism evidence="1 2">
    <name type="scientific">Sphingobacterium griseoflavum</name>
    <dbReference type="NCBI Taxonomy" id="1474952"/>
    <lineage>
        <taxon>Bacteria</taxon>
        <taxon>Pseudomonadati</taxon>
        <taxon>Bacteroidota</taxon>
        <taxon>Sphingobacteriia</taxon>
        <taxon>Sphingobacteriales</taxon>
        <taxon>Sphingobacteriaceae</taxon>
        <taxon>Sphingobacterium</taxon>
    </lineage>
</organism>
<gene>
    <name evidence="1" type="ORF">GCM10017764_12840</name>
</gene>
<reference evidence="2" key="1">
    <citation type="journal article" date="2019" name="Int. J. Syst. Evol. Microbiol.">
        <title>The Global Catalogue of Microorganisms (GCM) 10K type strain sequencing project: providing services to taxonomists for standard genome sequencing and annotation.</title>
        <authorList>
            <consortium name="The Broad Institute Genomics Platform"/>
            <consortium name="The Broad Institute Genome Sequencing Center for Infectious Disease"/>
            <person name="Wu L."/>
            <person name="Ma J."/>
        </authorList>
    </citation>
    <scope>NUCLEOTIDE SEQUENCE [LARGE SCALE GENOMIC DNA]</scope>
    <source>
        <strain evidence="2">CGMCC 1.12966</strain>
    </source>
</reference>
<dbReference type="EMBL" id="BNAF01000004">
    <property type="protein sequence ID" value="GHE31185.1"/>
    <property type="molecule type" value="Genomic_DNA"/>
</dbReference>
<comment type="caution">
    <text evidence="1">The sequence shown here is derived from an EMBL/GenBank/DDBJ whole genome shotgun (WGS) entry which is preliminary data.</text>
</comment>
<dbReference type="RefSeq" id="WP_189625811.1">
    <property type="nucleotide sequence ID" value="NZ_BNAF01000004.1"/>
</dbReference>
<dbReference type="InterPro" id="IPR036116">
    <property type="entry name" value="FN3_sf"/>
</dbReference>
<proteinExistence type="predicted"/>
<evidence type="ECO:0008006" key="3">
    <source>
        <dbReference type="Google" id="ProtNLM"/>
    </source>
</evidence>
<evidence type="ECO:0000313" key="1">
    <source>
        <dbReference type="EMBL" id="GHE31185.1"/>
    </source>
</evidence>
<dbReference type="SUPFAM" id="SSF49265">
    <property type="entry name" value="Fibronectin type III"/>
    <property type="match status" value="1"/>
</dbReference>
<evidence type="ECO:0000313" key="2">
    <source>
        <dbReference type="Proteomes" id="UP000620550"/>
    </source>
</evidence>
<sequence length="208" mass="23836">MKYIRVKASFFRYPDDKLEVRAAHIITCLKESDTFTSLDPPLEILKEAYRNYYQKVVDARGKDREKAALKRASKRRLADILQQLAFYVNRLADGKLSLLYSSGFPVLAKKAASTIPARPLAAFVKDGRNSGEVEFGFKPVGRDIWYAYGFALINRQGKAIWGKTMVTTRSFKNFQDGFTAGQYICFRVRARNKHGHSAWTNPIKWLVR</sequence>
<name>A0ABQ3HV29_9SPHI</name>
<accession>A0ABQ3HV29</accession>
<keyword evidence="2" id="KW-1185">Reference proteome</keyword>
<protein>
    <recommendedName>
        <fullName evidence="3">Fibronectin type-III domain-containing protein</fullName>
    </recommendedName>
</protein>